<evidence type="ECO:0000256" key="3">
    <source>
        <dbReference type="ARBA" id="ARBA00022448"/>
    </source>
</evidence>
<keyword evidence="6 8" id="KW-1133">Transmembrane helix</keyword>
<dbReference type="Proteomes" id="UP000268469">
    <property type="component" value="Unassembled WGS sequence"/>
</dbReference>
<name>A0A660SJ59_UNCW3</name>
<proteinExistence type="inferred from homology"/>
<dbReference type="InterPro" id="IPR026033">
    <property type="entry name" value="Azg-like_bact_archaea"/>
</dbReference>
<feature type="transmembrane region" description="Helical" evidence="9">
    <location>
        <begin position="131"/>
        <end position="148"/>
    </location>
</feature>
<evidence type="ECO:0000256" key="2">
    <source>
        <dbReference type="ARBA" id="ARBA00005697"/>
    </source>
</evidence>
<comment type="caution">
    <text evidence="10">The sequence shown here is derived from an EMBL/GenBank/DDBJ whole genome shotgun (WGS) entry which is preliminary data.</text>
</comment>
<feature type="transmembrane region" description="Helical" evidence="9">
    <location>
        <begin position="195"/>
        <end position="214"/>
    </location>
</feature>
<comment type="subcellular location">
    <subcellularLocation>
        <location evidence="1 8">Cell membrane</location>
        <topology evidence="1 8">Multi-pass membrane protein</topology>
    </subcellularLocation>
</comment>
<keyword evidence="4 8" id="KW-1003">Cell membrane</keyword>
<feature type="transmembrane region" description="Helical" evidence="9">
    <location>
        <begin position="97"/>
        <end position="119"/>
    </location>
</feature>
<dbReference type="PIRSF" id="PIRSF005353">
    <property type="entry name" value="PbuG"/>
    <property type="match status" value="1"/>
</dbReference>
<evidence type="ECO:0000256" key="7">
    <source>
        <dbReference type="ARBA" id="ARBA00023136"/>
    </source>
</evidence>
<feature type="transmembrane region" description="Helical" evidence="9">
    <location>
        <begin position="20"/>
        <end position="39"/>
    </location>
</feature>
<evidence type="ECO:0000256" key="4">
    <source>
        <dbReference type="ARBA" id="ARBA00022475"/>
    </source>
</evidence>
<keyword evidence="7 8" id="KW-0472">Membrane</keyword>
<dbReference type="PANTHER" id="PTHR43337">
    <property type="entry name" value="XANTHINE/URACIL PERMEASE C887.17-RELATED"/>
    <property type="match status" value="1"/>
</dbReference>
<organism evidence="10 11">
    <name type="scientific">candidate division WOR-3 bacterium</name>
    <dbReference type="NCBI Taxonomy" id="2052148"/>
    <lineage>
        <taxon>Bacteria</taxon>
        <taxon>Bacteria division WOR-3</taxon>
    </lineage>
</organism>
<keyword evidence="3 8" id="KW-0813">Transport</keyword>
<comment type="similarity">
    <text evidence="2 8">Belongs to the nucleobase:cation symporter-2 (NCS2) (TC 2.A.40) family. Azg-like subfamily.</text>
</comment>
<evidence type="ECO:0000256" key="1">
    <source>
        <dbReference type="ARBA" id="ARBA00004651"/>
    </source>
</evidence>
<feature type="transmembrane region" description="Helical" evidence="9">
    <location>
        <begin position="415"/>
        <end position="433"/>
    </location>
</feature>
<accession>A0A660SJ59</accession>
<sequence>MIEKLFKVKAMGSDVRTEVIAGITTFMTMAYIIIVNPAILQAAGIPKGPSMVATILSAVFGTLIMGIYANRPFAIAPYMGENAFVAFTVVKVLGYSWQTAIGAIFIGGVIFTLLTLFRLRSWLADAVPTSLKYSFAVGIGLFLTFIGLNETGIVKLGVPGAPVSVGDLTSAPVLVAIITFLLIAVLMVKRVKGSILIGIIIGTILAFLSGIVTPPASLISLPPSLAPIFLKLDIIGALSWGFFAVILTVFIMDFVDTMGTLIGVSARAGFLDENGNLPEIEKPMLADALATVFGALLGTTTTGTYIESAAGVEEGGRTGLTAVVTGLFFLLALFFAPFFTSVPPQAYGPALIIVGLLMLEPIKRIDFSDYTEAIPAFFVVILMSFTYNIGIGITGGFVLYPFFKLIGGKAEEIHPGSWILFVLSLLFFIFYPYH</sequence>
<dbReference type="GO" id="GO:0005886">
    <property type="term" value="C:plasma membrane"/>
    <property type="evidence" value="ECO:0007669"/>
    <property type="project" value="UniProtKB-SubCell"/>
</dbReference>
<protein>
    <submittedName>
        <fullName evidence="10">NCS2 family permease</fullName>
    </submittedName>
</protein>
<reference evidence="10 11" key="1">
    <citation type="submission" date="2018-06" db="EMBL/GenBank/DDBJ databases">
        <title>Extensive metabolic versatility and redundancy in microbially diverse, dynamic hydrothermal sediments.</title>
        <authorList>
            <person name="Dombrowski N."/>
            <person name="Teske A."/>
            <person name="Baker B.J."/>
        </authorList>
    </citation>
    <scope>NUCLEOTIDE SEQUENCE [LARGE SCALE GENOMIC DNA]</scope>
    <source>
        <strain evidence="10">B36_G15</strain>
    </source>
</reference>
<feature type="transmembrane region" description="Helical" evidence="9">
    <location>
        <begin position="320"/>
        <end position="340"/>
    </location>
</feature>
<feature type="transmembrane region" description="Helical" evidence="9">
    <location>
        <begin position="168"/>
        <end position="188"/>
    </location>
</feature>
<evidence type="ECO:0000256" key="9">
    <source>
        <dbReference type="SAM" id="Phobius"/>
    </source>
</evidence>
<evidence type="ECO:0000256" key="8">
    <source>
        <dbReference type="PIRNR" id="PIRNR005353"/>
    </source>
</evidence>
<dbReference type="InterPro" id="IPR045018">
    <property type="entry name" value="Azg-like"/>
</dbReference>
<dbReference type="PANTHER" id="PTHR43337:SF1">
    <property type="entry name" value="XANTHINE_URACIL PERMEASE C887.17-RELATED"/>
    <property type="match status" value="1"/>
</dbReference>
<dbReference type="InterPro" id="IPR006043">
    <property type="entry name" value="NCS2"/>
</dbReference>
<evidence type="ECO:0000313" key="10">
    <source>
        <dbReference type="EMBL" id="RKX69990.1"/>
    </source>
</evidence>
<evidence type="ECO:0000256" key="6">
    <source>
        <dbReference type="ARBA" id="ARBA00022989"/>
    </source>
</evidence>
<dbReference type="AlphaFoldDB" id="A0A660SJ59"/>
<dbReference type="Pfam" id="PF00860">
    <property type="entry name" value="Xan_ur_permease"/>
    <property type="match status" value="1"/>
</dbReference>
<feature type="transmembrane region" description="Helical" evidence="9">
    <location>
        <begin position="374"/>
        <end position="403"/>
    </location>
</feature>
<feature type="transmembrane region" description="Helical" evidence="9">
    <location>
        <begin position="234"/>
        <end position="255"/>
    </location>
</feature>
<evidence type="ECO:0000313" key="11">
    <source>
        <dbReference type="Proteomes" id="UP000268469"/>
    </source>
</evidence>
<feature type="transmembrane region" description="Helical" evidence="9">
    <location>
        <begin position="346"/>
        <end position="362"/>
    </location>
</feature>
<keyword evidence="5 8" id="KW-0812">Transmembrane</keyword>
<evidence type="ECO:0000256" key="5">
    <source>
        <dbReference type="ARBA" id="ARBA00022692"/>
    </source>
</evidence>
<feature type="transmembrane region" description="Helical" evidence="9">
    <location>
        <begin position="51"/>
        <end position="69"/>
    </location>
</feature>
<gene>
    <name evidence="10" type="ORF">DRP53_06415</name>
</gene>
<dbReference type="GO" id="GO:0005345">
    <property type="term" value="F:purine nucleobase transmembrane transporter activity"/>
    <property type="evidence" value="ECO:0007669"/>
    <property type="project" value="TreeGrafter"/>
</dbReference>
<dbReference type="EMBL" id="QNBE01000056">
    <property type="protein sequence ID" value="RKX69990.1"/>
    <property type="molecule type" value="Genomic_DNA"/>
</dbReference>